<protein>
    <submittedName>
        <fullName evidence="1">Uncharacterized protein</fullName>
    </submittedName>
</protein>
<dbReference type="Proteomes" id="UP000054166">
    <property type="component" value="Unassembled WGS sequence"/>
</dbReference>
<evidence type="ECO:0000313" key="2">
    <source>
        <dbReference type="Proteomes" id="UP000054166"/>
    </source>
</evidence>
<reference evidence="1 2" key="1">
    <citation type="submission" date="2014-04" db="EMBL/GenBank/DDBJ databases">
        <authorList>
            <consortium name="DOE Joint Genome Institute"/>
            <person name="Kuo A."/>
            <person name="Tarkka M."/>
            <person name="Buscot F."/>
            <person name="Kohler A."/>
            <person name="Nagy L.G."/>
            <person name="Floudas D."/>
            <person name="Copeland A."/>
            <person name="Barry K.W."/>
            <person name="Cichocki N."/>
            <person name="Veneault-Fourrey C."/>
            <person name="LaButti K."/>
            <person name="Lindquist E.A."/>
            <person name="Lipzen A."/>
            <person name="Lundell T."/>
            <person name="Morin E."/>
            <person name="Murat C."/>
            <person name="Sun H."/>
            <person name="Tunlid A."/>
            <person name="Henrissat B."/>
            <person name="Grigoriev I.V."/>
            <person name="Hibbett D.S."/>
            <person name="Martin F."/>
            <person name="Nordberg H.P."/>
            <person name="Cantor M.N."/>
            <person name="Hua S.X."/>
        </authorList>
    </citation>
    <scope>NUCLEOTIDE SEQUENCE [LARGE SCALE GENOMIC DNA]</scope>
    <source>
        <strain evidence="1 2">F 1598</strain>
    </source>
</reference>
<sequence length="340" mass="37916">MINTFTPVYHQGNSIGGYDLGSNADLAFAFDYDHSGKPDHLILYRPAKGAIWILCNNSGNFTPVYQHGDGIGGYDLQSTADRAFAFDYDHSGKLDHIVLYRPTKGAIWILRNDSGTFTPVYRHGDGIGGYDLQSTADRAFAFNYDHSGKLDHIVLYRPAKGTIWILHNDSGTFTPVYRHGDGIGGYDLQSAADRAFAFDYDHSSKLDHIVLYRPAKGAIWILRNDSGTFTPVYRHGDGIGGYDLQSAADCAFAFDYDHSSKLDHIVLYRPAKGAIWILRNNNGKFTPMYQHGDGIGGYDLQSYADRAIVFDYDHSGKLNHIALYHPQMGATWILRNDAQK</sequence>
<dbReference type="OrthoDB" id="2840902at2759"/>
<accession>A0A0C3GLB9</accession>
<reference evidence="2" key="2">
    <citation type="submission" date="2015-01" db="EMBL/GenBank/DDBJ databases">
        <title>Evolutionary Origins and Diversification of the Mycorrhizal Mutualists.</title>
        <authorList>
            <consortium name="DOE Joint Genome Institute"/>
            <consortium name="Mycorrhizal Genomics Consortium"/>
            <person name="Kohler A."/>
            <person name="Kuo A."/>
            <person name="Nagy L.G."/>
            <person name="Floudas D."/>
            <person name="Copeland A."/>
            <person name="Barry K.W."/>
            <person name="Cichocki N."/>
            <person name="Veneault-Fourrey C."/>
            <person name="LaButti K."/>
            <person name="Lindquist E.A."/>
            <person name="Lipzen A."/>
            <person name="Lundell T."/>
            <person name="Morin E."/>
            <person name="Murat C."/>
            <person name="Riley R."/>
            <person name="Ohm R."/>
            <person name="Sun H."/>
            <person name="Tunlid A."/>
            <person name="Henrissat B."/>
            <person name="Grigoriev I.V."/>
            <person name="Hibbett D.S."/>
            <person name="Martin F."/>
        </authorList>
    </citation>
    <scope>NUCLEOTIDE SEQUENCE [LARGE SCALE GENOMIC DNA]</scope>
    <source>
        <strain evidence="2">F 1598</strain>
    </source>
</reference>
<dbReference type="HOGENOM" id="CLU_816654_0_0_1"/>
<organism evidence="1 2">
    <name type="scientific">Piloderma croceum (strain F 1598)</name>
    <dbReference type="NCBI Taxonomy" id="765440"/>
    <lineage>
        <taxon>Eukaryota</taxon>
        <taxon>Fungi</taxon>
        <taxon>Dikarya</taxon>
        <taxon>Basidiomycota</taxon>
        <taxon>Agaricomycotina</taxon>
        <taxon>Agaricomycetes</taxon>
        <taxon>Agaricomycetidae</taxon>
        <taxon>Atheliales</taxon>
        <taxon>Atheliaceae</taxon>
        <taxon>Piloderma</taxon>
    </lineage>
</organism>
<gene>
    <name evidence="1" type="ORF">PILCRDRAFT_583</name>
</gene>
<proteinExistence type="predicted"/>
<evidence type="ECO:0000313" key="1">
    <source>
        <dbReference type="EMBL" id="KIM91381.1"/>
    </source>
</evidence>
<dbReference type="EMBL" id="KN832971">
    <property type="protein sequence ID" value="KIM91381.1"/>
    <property type="molecule type" value="Genomic_DNA"/>
</dbReference>
<name>A0A0C3GLB9_PILCF</name>
<dbReference type="SUPFAM" id="SSF69318">
    <property type="entry name" value="Integrin alpha N-terminal domain"/>
    <property type="match status" value="1"/>
</dbReference>
<dbReference type="InParanoid" id="A0A0C3GLB9"/>
<dbReference type="AlphaFoldDB" id="A0A0C3GLB9"/>
<dbReference type="InterPro" id="IPR028994">
    <property type="entry name" value="Integrin_alpha_N"/>
</dbReference>
<keyword evidence="2" id="KW-1185">Reference proteome</keyword>